<keyword evidence="4" id="KW-1185">Reference proteome</keyword>
<dbReference type="OMA" id="KEYACEA"/>
<dbReference type="KEGG" id="cput:CONPUDRAFT_57504"/>
<dbReference type="RefSeq" id="XP_007775983.1">
    <property type="nucleotide sequence ID" value="XM_007777793.1"/>
</dbReference>
<feature type="non-terminal residue" evidence="2">
    <location>
        <position position="1"/>
    </location>
</feature>
<dbReference type="AlphaFoldDB" id="R7SCE3"/>
<reference evidence="2" key="2">
    <citation type="submission" date="2012-05" db="EMBL/GenBank/DDBJ databases">
        <title>The Paleozoic origin of enzymatic mechanisms for lignin decomposition reconstructed using 31 fungal genomes.</title>
        <authorList>
            <consortium name="US DOE Joint Genome Institute (JGI-PGF)"/>
            <person name="Floudas D."/>
            <person name="Binder M."/>
            <person name="Riley R."/>
            <person name="Barry K."/>
            <person name="Blanchette R.A."/>
            <person name="Henrissat B."/>
            <person name="Martinez A.T."/>
            <person name="Otillar R."/>
            <person name="Spatafora J.W."/>
            <person name="Yadav J.S."/>
            <person name="Aerts A."/>
            <person name="Benoit I."/>
            <person name="Boyd A."/>
            <person name="Carlson A."/>
            <person name="Copeland A."/>
            <person name="Coutinho P.M."/>
            <person name="de Vries R.P."/>
            <person name="Ferreira P."/>
            <person name="Findley K."/>
            <person name="Foster B."/>
            <person name="Gaskell J."/>
            <person name="Glotzer D."/>
            <person name="Gorecki P."/>
            <person name="Heitman J."/>
            <person name="Hesse C."/>
            <person name="Hori C."/>
            <person name="Igarashi K."/>
            <person name="Jurgens J.A."/>
            <person name="Kallen N."/>
            <person name="Kersten P."/>
            <person name="Kohler A."/>
            <person name="Kues U."/>
            <person name="Kumar T.K."/>
            <person name="Kuo A."/>
            <person name="LaButti K."/>
            <person name="Larrondo L.F."/>
            <person name="Lindquist E."/>
            <person name="Ling A."/>
            <person name="Lombard V."/>
            <person name="Lucas S."/>
            <person name="Lundell T."/>
            <person name="Martin R."/>
            <person name="McLaughlin D.J."/>
            <person name="Morgenstern I."/>
            <person name="Morin E."/>
            <person name="Murat C."/>
            <person name="Nagy L.G."/>
            <person name="Nolan M."/>
            <person name="Ohm R.A."/>
            <person name="Patyshakuliyeva A."/>
            <person name="Rokas A."/>
            <person name="Ruiz-Duenas F.J."/>
            <person name="Sabat G."/>
            <person name="Salamov A."/>
            <person name="Samejima M."/>
            <person name="Schmutz J."/>
            <person name="Slot J.C."/>
            <person name="St Johnn"/>
            <person name="F"/>
            <person name="Stenlid J."/>
            <person name="Sun H."/>
            <person name="Sun S."/>
            <person name="Syed K."/>
            <person name="Tsang A."/>
            <person name="Wiebenga A."/>
            <person name="Young D."/>
            <person name="Pisabarro A."/>
            <person name="Eastwood D.C."/>
            <person name="Martin F."/>
            <person name="Cullen D."/>
            <person name="Grigoriev I.V."/>
            <person name="Hibbett D.S."/>
        </authorList>
    </citation>
    <scope>NUCLEOTIDE SEQUENCE</scope>
    <source>
        <strain evidence="2">RWD-64-598 SS2</strain>
    </source>
</reference>
<evidence type="ECO:0000256" key="1">
    <source>
        <dbReference type="SAM" id="MobiDB-lite"/>
    </source>
</evidence>
<dbReference type="EMBL" id="JH711579">
    <property type="protein sequence ID" value="EIW80778.1"/>
    <property type="molecule type" value="Genomic_DNA"/>
</dbReference>
<reference evidence="3" key="3">
    <citation type="submission" date="2012-05" db="EMBL/GenBank/DDBJ databases">
        <title>The Paleozoic origin of enzymatic mechanisms for lignin decomposition reconstructed using 31 fungal genomes.</title>
        <authorList>
            <consortium name="US DOE Joint Genome Institute (JGI-PGF)"/>
            <person name="Floudas D."/>
            <person name="Binder M."/>
            <person name="Riley R."/>
            <person name="Barry K."/>
            <person name="Blanchette R.A."/>
            <person name="Henrissat B."/>
            <person name="Martinez A.T."/>
            <person name="Otillar R."/>
            <person name="Spatafora J.W."/>
            <person name="Yadav J.S."/>
            <person name="Aerts A."/>
            <person name="Benoit I."/>
            <person name="Boyd A."/>
            <person name="Carlson A."/>
            <person name="Copeland A."/>
            <person name="Coutinho P.M."/>
            <person name="de Vries R.P."/>
            <person name="Ferreira P."/>
            <person name="Findley K."/>
            <person name="Foster B."/>
            <person name="Gaskell J."/>
            <person name="Glotzer D."/>
            <person name="Gorecki P."/>
            <person name="Heitman J."/>
            <person name="Hesse C."/>
            <person name="Hori C."/>
            <person name="Igarashi K."/>
            <person name="Jurgens J.A."/>
            <person name="Kallen N."/>
            <person name="Kersten P."/>
            <person name="Kohler A."/>
            <person name="Kues U."/>
            <person name="Kumar T.K."/>
            <person name="Kuo A."/>
            <person name="LaButti K."/>
            <person name="Larrondo L.F."/>
            <person name="Lindquist E."/>
            <person name="Ling A."/>
            <person name="Lombard V."/>
            <person name="Lucas S."/>
            <person name="Lundell T."/>
            <person name="Martin R."/>
            <person name="McLaughlin D.J."/>
            <person name="Morgenstern I."/>
            <person name="Morin E."/>
            <person name="Murat C."/>
            <person name="Nagy L.G."/>
            <person name="Nolan M."/>
            <person name="Ohm R.A."/>
            <person name="Patyshakuliyeva A."/>
            <person name="Rokas A."/>
            <person name="Ruiz-Duenas F.J."/>
            <person name="Sabat G."/>
            <person name="Salamov A."/>
            <person name="Samejima M."/>
            <person name="Schmutz J."/>
            <person name="Slot J.C."/>
            <person name="St. John F."/>
            <person name="Stenlid J."/>
            <person name="Sun H."/>
            <person name="Sun S."/>
            <person name="Syed K."/>
            <person name="Tsang A."/>
            <person name="Wiebenga A."/>
            <person name="Young D."/>
            <person name="Pisabarro A."/>
            <person name="Eastwood D.C."/>
            <person name="Martin F."/>
            <person name="Cullen D."/>
            <person name="Grigoriev I.V."/>
            <person name="Hibbett D.S."/>
        </authorList>
    </citation>
    <scope>NUCLEOTIDE SEQUENCE</scope>
    <source>
        <strain evidence="3">RWD-64-598 SS2</strain>
    </source>
</reference>
<dbReference type="EMBL" id="JH711637">
    <property type="protein sequence ID" value="EIW73841.1"/>
    <property type="molecule type" value="Genomic_DNA"/>
</dbReference>
<accession>R7SCE3</accession>
<dbReference type="Proteomes" id="UP000053558">
    <property type="component" value="Unassembled WGS sequence"/>
</dbReference>
<name>R7SCE3_CONPW</name>
<gene>
    <name evidence="3" type="ORF">CONPUDRAFT_57504</name>
    <name evidence="2" type="ORF">CONPUDRAFT_68301</name>
</gene>
<sequence length="205" mass="23271">KLAVRLRKFGALPQDSPWKHDKFLQALRYQLMSDDEDGWDAEKGKKTNHFVSRAPVYRSKLLNDFLAAVDTIPDPNGKPSYVLRVRGEPKEQEVPVITDISSRTRRWMVDMEWLSQPENKKWDVESRITGNGKVWGDDDDPEELRDKKRKVKAEKKDGREKKRARAGALDVKGKKARVGTKKKDAPKVGTSKSAAAIDVASSDED</sequence>
<reference evidence="4" key="1">
    <citation type="journal article" date="2012" name="Science">
        <title>The Paleozoic origin of enzymatic lignin decomposition reconstructed from 31 fungal genomes.</title>
        <authorList>
            <person name="Floudas D."/>
            <person name="Binder M."/>
            <person name="Riley R."/>
            <person name="Barry K."/>
            <person name="Blanchette R.A."/>
            <person name="Henrissat B."/>
            <person name="Martinez A.T."/>
            <person name="Otillar R."/>
            <person name="Spatafora J.W."/>
            <person name="Yadav J.S."/>
            <person name="Aerts A."/>
            <person name="Benoit I."/>
            <person name="Boyd A."/>
            <person name="Carlson A."/>
            <person name="Copeland A."/>
            <person name="Coutinho P.M."/>
            <person name="de Vries R.P."/>
            <person name="Ferreira P."/>
            <person name="Findley K."/>
            <person name="Foster B."/>
            <person name="Gaskell J."/>
            <person name="Glotzer D."/>
            <person name="Gorecki P."/>
            <person name="Heitman J."/>
            <person name="Hesse C."/>
            <person name="Hori C."/>
            <person name="Igarashi K."/>
            <person name="Jurgens J.A."/>
            <person name="Kallen N."/>
            <person name="Kersten P."/>
            <person name="Kohler A."/>
            <person name="Kuees U."/>
            <person name="Kumar T.K.A."/>
            <person name="Kuo A."/>
            <person name="LaButti K."/>
            <person name="Larrondo L.F."/>
            <person name="Lindquist E."/>
            <person name="Ling A."/>
            <person name="Lombard V."/>
            <person name="Lucas S."/>
            <person name="Lundell T."/>
            <person name="Martin R."/>
            <person name="McLaughlin D.J."/>
            <person name="Morgenstern I."/>
            <person name="Morin E."/>
            <person name="Murat C."/>
            <person name="Nagy L.G."/>
            <person name="Nolan M."/>
            <person name="Ohm R.A."/>
            <person name="Patyshakuliyeva A."/>
            <person name="Rokas A."/>
            <person name="Ruiz-Duenas F.J."/>
            <person name="Sabat G."/>
            <person name="Salamov A."/>
            <person name="Samejima M."/>
            <person name="Schmutz J."/>
            <person name="Slot J.C."/>
            <person name="St John F."/>
            <person name="Stenlid J."/>
            <person name="Sun H."/>
            <person name="Sun S."/>
            <person name="Syed K."/>
            <person name="Tsang A."/>
            <person name="Wiebenga A."/>
            <person name="Young D."/>
            <person name="Pisabarro A."/>
            <person name="Eastwood D.C."/>
            <person name="Martin F."/>
            <person name="Cullen D."/>
            <person name="Grigoriev I.V."/>
            <person name="Hibbett D.S."/>
        </authorList>
    </citation>
    <scope>NUCLEOTIDE SEQUENCE [LARGE SCALE GENOMIC DNA]</scope>
    <source>
        <strain evidence="4">RWD-64-598 SS2</strain>
    </source>
</reference>
<evidence type="ECO:0000313" key="2">
    <source>
        <dbReference type="EMBL" id="EIW73841.1"/>
    </source>
</evidence>
<dbReference type="KEGG" id="cput:CONPUDRAFT_68301"/>
<organism evidence="2 4">
    <name type="scientific">Coniophora puteana (strain RWD-64-598)</name>
    <name type="common">Brown rot fungus</name>
    <dbReference type="NCBI Taxonomy" id="741705"/>
    <lineage>
        <taxon>Eukaryota</taxon>
        <taxon>Fungi</taxon>
        <taxon>Dikarya</taxon>
        <taxon>Basidiomycota</taxon>
        <taxon>Agaricomycotina</taxon>
        <taxon>Agaricomycetes</taxon>
        <taxon>Agaricomycetidae</taxon>
        <taxon>Boletales</taxon>
        <taxon>Coniophorineae</taxon>
        <taxon>Coniophoraceae</taxon>
        <taxon>Coniophora</taxon>
    </lineage>
</organism>
<dbReference type="GeneID" id="19208640"/>
<evidence type="ECO:0000313" key="3">
    <source>
        <dbReference type="EMBL" id="EIW80778.1"/>
    </source>
</evidence>
<proteinExistence type="predicted"/>
<dbReference type="eggNOG" id="ENOG502SSYV">
    <property type="taxonomic scope" value="Eukaryota"/>
</dbReference>
<protein>
    <submittedName>
        <fullName evidence="2">Uncharacterized protein</fullName>
    </submittedName>
</protein>
<dbReference type="RefSeq" id="XP_007769044.1">
    <property type="nucleotide sequence ID" value="XM_007770854.1"/>
</dbReference>
<dbReference type="GeneID" id="19207876"/>
<feature type="region of interest" description="Disordered" evidence="1">
    <location>
        <begin position="129"/>
        <end position="205"/>
    </location>
</feature>
<dbReference type="OrthoDB" id="3264915at2759"/>
<evidence type="ECO:0000313" key="4">
    <source>
        <dbReference type="Proteomes" id="UP000053558"/>
    </source>
</evidence>